<evidence type="ECO:0000256" key="1">
    <source>
        <dbReference type="SAM" id="Phobius"/>
    </source>
</evidence>
<gene>
    <name evidence="2" type="ORF">CEURO_LOCUS22625</name>
</gene>
<dbReference type="Proteomes" id="UP001152484">
    <property type="component" value="Unassembled WGS sequence"/>
</dbReference>
<reference evidence="2" key="1">
    <citation type="submission" date="2022-07" db="EMBL/GenBank/DDBJ databases">
        <authorList>
            <person name="Macas J."/>
            <person name="Novak P."/>
            <person name="Neumann P."/>
        </authorList>
    </citation>
    <scope>NUCLEOTIDE SEQUENCE</scope>
</reference>
<evidence type="ECO:0000313" key="3">
    <source>
        <dbReference type="Proteomes" id="UP001152484"/>
    </source>
</evidence>
<evidence type="ECO:0000313" key="2">
    <source>
        <dbReference type="EMBL" id="CAH9120163.1"/>
    </source>
</evidence>
<keyword evidence="3" id="KW-1185">Reference proteome</keyword>
<accession>A0A9P1ENL6</accession>
<keyword evidence="1" id="KW-0472">Membrane</keyword>
<dbReference type="AlphaFoldDB" id="A0A9P1ENL6"/>
<protein>
    <submittedName>
        <fullName evidence="2">Uncharacterized protein</fullName>
    </submittedName>
</protein>
<feature type="transmembrane region" description="Helical" evidence="1">
    <location>
        <begin position="24"/>
        <end position="42"/>
    </location>
</feature>
<keyword evidence="1" id="KW-1133">Transmembrane helix</keyword>
<organism evidence="2 3">
    <name type="scientific">Cuscuta europaea</name>
    <name type="common">European dodder</name>
    <dbReference type="NCBI Taxonomy" id="41803"/>
    <lineage>
        <taxon>Eukaryota</taxon>
        <taxon>Viridiplantae</taxon>
        <taxon>Streptophyta</taxon>
        <taxon>Embryophyta</taxon>
        <taxon>Tracheophyta</taxon>
        <taxon>Spermatophyta</taxon>
        <taxon>Magnoliopsida</taxon>
        <taxon>eudicotyledons</taxon>
        <taxon>Gunneridae</taxon>
        <taxon>Pentapetalae</taxon>
        <taxon>asterids</taxon>
        <taxon>lamiids</taxon>
        <taxon>Solanales</taxon>
        <taxon>Convolvulaceae</taxon>
        <taxon>Cuscuteae</taxon>
        <taxon>Cuscuta</taxon>
        <taxon>Cuscuta subgen. Cuscuta</taxon>
    </lineage>
</organism>
<comment type="caution">
    <text evidence="2">The sequence shown here is derived from an EMBL/GenBank/DDBJ whole genome shotgun (WGS) entry which is preliminary data.</text>
</comment>
<sequence>MLAQQSDITVIKNILHREAKVKKIWKKMCLLFVIVFVAAFMGREV</sequence>
<proteinExistence type="predicted"/>
<dbReference type="EMBL" id="CAMAPE010000082">
    <property type="protein sequence ID" value="CAH9120163.1"/>
    <property type="molecule type" value="Genomic_DNA"/>
</dbReference>
<name>A0A9P1ENL6_CUSEU</name>
<keyword evidence="1" id="KW-0812">Transmembrane</keyword>